<evidence type="ECO:0000256" key="5">
    <source>
        <dbReference type="PIRSR" id="PIRSR001227-1"/>
    </source>
</evidence>
<dbReference type="Gene3D" id="1.10.1400.10">
    <property type="match status" value="1"/>
</dbReference>
<dbReference type="GO" id="GO:0016811">
    <property type="term" value="F:hydrolase activity, acting on carbon-nitrogen (but not peptide) bonds, in linear amides"/>
    <property type="evidence" value="ECO:0007669"/>
    <property type="project" value="InterPro"/>
</dbReference>
<keyword evidence="6" id="KW-0479">Metal-binding</keyword>
<dbReference type="GO" id="GO:0046872">
    <property type="term" value="F:metal ion binding"/>
    <property type="evidence" value="ECO:0007669"/>
    <property type="project" value="UniProtKB-KW"/>
</dbReference>
<dbReference type="InterPro" id="IPR002692">
    <property type="entry name" value="S45"/>
</dbReference>
<feature type="binding site" evidence="6">
    <location>
        <position position="295"/>
    </location>
    <ligand>
        <name>Ca(2+)</name>
        <dbReference type="ChEBI" id="CHEBI:29108"/>
    </ligand>
</feature>
<name>A0A6C0U6J4_9GAMM</name>
<dbReference type="PANTHER" id="PTHR34218">
    <property type="entry name" value="PEPTIDASE S45 PENICILLIN AMIDASE"/>
    <property type="match status" value="1"/>
</dbReference>
<protein>
    <submittedName>
        <fullName evidence="7">Acylase</fullName>
    </submittedName>
</protein>
<proteinExistence type="inferred from homology"/>
<dbReference type="SUPFAM" id="SSF56235">
    <property type="entry name" value="N-terminal nucleophile aminohydrolases (Ntn hydrolases)"/>
    <property type="match status" value="1"/>
</dbReference>
<keyword evidence="8" id="KW-1185">Reference proteome</keyword>
<dbReference type="EMBL" id="CP048711">
    <property type="protein sequence ID" value="QIB66969.1"/>
    <property type="molecule type" value="Genomic_DNA"/>
</dbReference>
<keyword evidence="4" id="KW-0865">Zymogen</keyword>
<dbReference type="AlphaFoldDB" id="A0A6C0U6J4"/>
<feature type="active site" description="Nucleophile" evidence="5">
    <location>
        <position position="220"/>
    </location>
</feature>
<dbReference type="PIRSF" id="PIRSF001227">
    <property type="entry name" value="Pen_acylase"/>
    <property type="match status" value="1"/>
</dbReference>
<evidence type="ECO:0000313" key="7">
    <source>
        <dbReference type="EMBL" id="QIB66969.1"/>
    </source>
</evidence>
<keyword evidence="3" id="KW-0378">Hydrolase</keyword>
<dbReference type="InterPro" id="IPR043147">
    <property type="entry name" value="Penicillin_amidase_A-knob"/>
</dbReference>
<dbReference type="Gene3D" id="3.60.20.10">
    <property type="entry name" value="Glutamine Phosphoribosylpyrophosphate, subunit 1, domain 1"/>
    <property type="match status" value="1"/>
</dbReference>
<dbReference type="PANTHER" id="PTHR34218:SF3">
    <property type="entry name" value="ACYL-HOMOSERINE LACTONE ACYLASE PVDQ"/>
    <property type="match status" value="1"/>
</dbReference>
<gene>
    <name evidence="7" type="ORF">G3T16_17815</name>
</gene>
<dbReference type="GO" id="GO:0017000">
    <property type="term" value="P:antibiotic biosynthetic process"/>
    <property type="evidence" value="ECO:0007669"/>
    <property type="project" value="InterPro"/>
</dbReference>
<dbReference type="Pfam" id="PF01804">
    <property type="entry name" value="Penicil_amidase"/>
    <property type="match status" value="1"/>
</dbReference>
<comment type="similarity">
    <text evidence="1">Belongs to the peptidase S45 family.</text>
</comment>
<evidence type="ECO:0000256" key="3">
    <source>
        <dbReference type="ARBA" id="ARBA00022801"/>
    </source>
</evidence>
<dbReference type="InterPro" id="IPR023343">
    <property type="entry name" value="Penicillin_amidase_dom1"/>
</dbReference>
<dbReference type="InterPro" id="IPR014395">
    <property type="entry name" value="Pen/GL7ACA/AHL_acylase"/>
</dbReference>
<keyword evidence="2" id="KW-0732">Signal</keyword>
<evidence type="ECO:0000256" key="6">
    <source>
        <dbReference type="PIRSR" id="PIRSR001227-2"/>
    </source>
</evidence>
<dbReference type="Gene3D" id="2.30.120.10">
    <property type="match status" value="1"/>
</dbReference>
<sequence length="800" mass="86543">MPRAPILAAAFAVCVAVVLPACQQRDTGADADSAAHYQVEVIRSDYGVAHITADDFGSLGYGEGYATAEDHVCNISRALVQARGELARYFGAGEDNEHLASDVAVRAMDIHSQAVAALRQQDADNLAWLRGYADGYNRYLASKNGNRAGSWCDGEPWLQAITDLDLMARMVLLAQTLPRMGAALLAAQPPAAGADATAAIVSPRQLAAAADAAALEGMGSNAWALGGERTENGRGLLLGNPHYPWYGDNRFWEKQLTIPGKLDVYGVHLLGAPGVAIGFNRQLGWSHTVSDSQRVVYYALELVPGKPTTYVYDGREQEMTAVTVTVPVRQANGALEDQQHTLYFSHYGPVLTLPGMPWSETTAYTARDANVGNAHLLSQWKAMNLADDVEAFIDAHRQWNAMPWVNTIAASADGRALYIDNSSVGNLSDEAISLWRQRLEQDPLTAQLYQQRGFVLLDGSDSRYQWVEDQAAMLPGAVPFGQRPLLERRDYVFNANDSYWLSNPRQPLTGYSPLYGPENTARSLRTRMNARLLAPDSPYGYAGEDGKFSIEEVQRALFGNDSLAAALLRDALAQACAGVAEVEAACAAIAAFDGHYNEDSAGAVLFREWITSYDYADGLRAGPLFAAPFDPGAPLSTPHTLADSELAVQNLARAAAILEAAGLPLSATLGEAQFAYRGSERIPLHGGNRFEGVANLMVSGDPGHPIASIDAEPVADSELLTRAGYPVIHGSSFILALGFDDDGPRAEALLTYSQSGDPDSEHFSDQTRLYRNKQWRPVLFEREAVEANARSRIELVAPRR</sequence>
<accession>A0A6C0U6J4</accession>
<dbReference type="Proteomes" id="UP000477680">
    <property type="component" value="Chromosome"/>
</dbReference>
<comment type="cofactor">
    <cofactor evidence="6">
        <name>Ca(2+)</name>
        <dbReference type="ChEBI" id="CHEBI:29108"/>
    </cofactor>
    <text evidence="6">Binds 1 Ca(2+) ion per dimer.</text>
</comment>
<dbReference type="InterPro" id="IPR029055">
    <property type="entry name" value="Ntn_hydrolases_N"/>
</dbReference>
<keyword evidence="6" id="KW-0106">Calcium</keyword>
<evidence type="ECO:0000313" key="8">
    <source>
        <dbReference type="Proteomes" id="UP000477680"/>
    </source>
</evidence>
<reference evidence="7 8" key="1">
    <citation type="submission" date="2020-02" db="EMBL/GenBank/DDBJ databases">
        <title>Genome sequencing for Kineobactrum sp. M2.</title>
        <authorList>
            <person name="Park S.-J."/>
        </authorList>
    </citation>
    <scope>NUCLEOTIDE SEQUENCE [LARGE SCALE GENOMIC DNA]</scope>
    <source>
        <strain evidence="7 8">M2</strain>
    </source>
</reference>
<dbReference type="KEGG" id="kim:G3T16_17815"/>
<dbReference type="InterPro" id="IPR043146">
    <property type="entry name" value="Penicillin_amidase_N_B-knob"/>
</dbReference>
<evidence type="ECO:0000256" key="1">
    <source>
        <dbReference type="ARBA" id="ARBA00006586"/>
    </source>
</evidence>
<dbReference type="RefSeq" id="WP_163496397.1">
    <property type="nucleotide sequence ID" value="NZ_CP048711.1"/>
</dbReference>
<evidence type="ECO:0000256" key="4">
    <source>
        <dbReference type="ARBA" id="ARBA00023145"/>
    </source>
</evidence>
<evidence type="ECO:0000256" key="2">
    <source>
        <dbReference type="ARBA" id="ARBA00022729"/>
    </source>
</evidence>
<dbReference type="Gene3D" id="1.10.439.10">
    <property type="entry name" value="Penicillin Amidohydrolase, domain 1"/>
    <property type="match status" value="1"/>
</dbReference>
<organism evidence="7 8">
    <name type="scientific">Kineobactrum salinum</name>
    <dbReference type="NCBI Taxonomy" id="2708301"/>
    <lineage>
        <taxon>Bacteria</taxon>
        <taxon>Pseudomonadati</taxon>
        <taxon>Pseudomonadota</taxon>
        <taxon>Gammaproteobacteria</taxon>
        <taxon>Cellvibrionales</taxon>
        <taxon>Halieaceae</taxon>
        <taxon>Kineobactrum</taxon>
    </lineage>
</organism>